<protein>
    <submittedName>
        <fullName evidence="2">Putative secreted protein</fullName>
    </submittedName>
</protein>
<feature type="signal peptide" evidence="1">
    <location>
        <begin position="1"/>
        <end position="18"/>
    </location>
</feature>
<accession>A0A2M4CCQ6</accession>
<organism evidence="2">
    <name type="scientific">Anopheles marajoara</name>
    <dbReference type="NCBI Taxonomy" id="58244"/>
    <lineage>
        <taxon>Eukaryota</taxon>
        <taxon>Metazoa</taxon>
        <taxon>Ecdysozoa</taxon>
        <taxon>Arthropoda</taxon>
        <taxon>Hexapoda</taxon>
        <taxon>Insecta</taxon>
        <taxon>Pterygota</taxon>
        <taxon>Neoptera</taxon>
        <taxon>Endopterygota</taxon>
        <taxon>Diptera</taxon>
        <taxon>Nematocera</taxon>
        <taxon>Culicoidea</taxon>
        <taxon>Culicidae</taxon>
        <taxon>Anophelinae</taxon>
        <taxon>Anopheles</taxon>
    </lineage>
</organism>
<evidence type="ECO:0000256" key="1">
    <source>
        <dbReference type="SAM" id="SignalP"/>
    </source>
</evidence>
<dbReference type="EMBL" id="GGFJ01013972">
    <property type="protein sequence ID" value="MBW63113.1"/>
    <property type="molecule type" value="Transcribed_RNA"/>
</dbReference>
<sequence>MGTLSFFFFFSFLSYINSTDCPTVWRAARRWLLLWGKLYAGNFRDSSFDQRNFFGSSGGDTCCSLLFCCRFIFFS</sequence>
<name>A0A2M4CCQ6_9DIPT</name>
<reference evidence="2" key="1">
    <citation type="submission" date="2018-01" db="EMBL/GenBank/DDBJ databases">
        <title>An insight into the sialome of Amazonian anophelines.</title>
        <authorList>
            <person name="Ribeiro J.M."/>
            <person name="Scarpassa V."/>
            <person name="Calvo E."/>
        </authorList>
    </citation>
    <scope>NUCLEOTIDE SEQUENCE</scope>
    <source>
        <tissue evidence="2">Salivary glands</tissue>
    </source>
</reference>
<dbReference type="AlphaFoldDB" id="A0A2M4CCQ6"/>
<feature type="chain" id="PRO_5014623731" evidence="1">
    <location>
        <begin position="19"/>
        <end position="75"/>
    </location>
</feature>
<evidence type="ECO:0000313" key="2">
    <source>
        <dbReference type="EMBL" id="MBW63113.1"/>
    </source>
</evidence>
<proteinExistence type="predicted"/>
<keyword evidence="1" id="KW-0732">Signal</keyword>